<evidence type="ECO:0000313" key="2">
    <source>
        <dbReference type="EMBL" id="QBQ15603.1"/>
    </source>
</evidence>
<dbReference type="RefSeq" id="WP_134251756.1">
    <property type="nucleotide sequence ID" value="NZ_CP038009.1"/>
</dbReference>
<gene>
    <name evidence="2" type="ORF">AHTJR_04660</name>
</gene>
<dbReference type="AlphaFoldDB" id="A0A4P7B3U8"/>
<protein>
    <recommendedName>
        <fullName evidence="1">Bbp19-like phage domain-containing protein</fullName>
    </recommendedName>
</protein>
<evidence type="ECO:0000313" key="3">
    <source>
        <dbReference type="Proteomes" id="UP000294395"/>
    </source>
</evidence>
<dbReference type="Proteomes" id="UP000294395">
    <property type="component" value="Chromosome"/>
</dbReference>
<evidence type="ECO:0000259" key="1">
    <source>
        <dbReference type="Pfam" id="PF25181"/>
    </source>
</evidence>
<accession>A0A4P7B3U8</accession>
<feature type="domain" description="Bbp19-like phage" evidence="1">
    <location>
        <begin position="93"/>
        <end position="149"/>
    </location>
</feature>
<dbReference type="EMBL" id="CP038009">
    <property type="protein sequence ID" value="QBQ15603.1"/>
    <property type="molecule type" value="Genomic_DNA"/>
</dbReference>
<sequence>MIYLGFIFSIVILIYAIYQNFKHDEWRNKYWDEVRVHLDTQSQLDAAHEEINDLTNKLDLFEETIRKNEKEESQEVGVYVSQRKLRPATPDLYRVVFDMDVNGQRILEDLTKRFNRNAYVSDAHGGERETCRRLGQSEPVNFILQQINLANDPDYSEAENDE</sequence>
<dbReference type="InterPro" id="IPR057447">
    <property type="entry name" value="Bbp19-like_phage"/>
</dbReference>
<name>A0A4P7B3U8_ACIHA</name>
<dbReference type="Pfam" id="PF25181">
    <property type="entry name" value="Phage_Bbp19"/>
    <property type="match status" value="1"/>
</dbReference>
<reference evidence="2 3" key="1">
    <citation type="submission" date="2019-03" db="EMBL/GenBank/DDBJ databases">
        <title>Complete genome sequence of two outbreak-associated Acinetobacter haemolyticus strains.</title>
        <authorList>
            <person name="Bai L."/>
            <person name="Zhang S.-C."/>
            <person name="Deng Y."/>
            <person name="Song C.-C."/>
            <person name="Kang G.-B."/>
            <person name="Dong Y."/>
            <person name="Wang Y."/>
            <person name="Gao F."/>
            <person name="Huang H."/>
        </authorList>
    </citation>
    <scope>NUCLEOTIDE SEQUENCE [LARGE SCALE GENOMIC DNA]</scope>
    <source>
        <strain evidence="2 3">TJR01</strain>
    </source>
</reference>
<proteinExistence type="predicted"/>
<organism evidence="2 3">
    <name type="scientific">Acinetobacter haemolyticus</name>
    <dbReference type="NCBI Taxonomy" id="29430"/>
    <lineage>
        <taxon>Bacteria</taxon>
        <taxon>Pseudomonadati</taxon>
        <taxon>Pseudomonadota</taxon>
        <taxon>Gammaproteobacteria</taxon>
        <taxon>Moraxellales</taxon>
        <taxon>Moraxellaceae</taxon>
        <taxon>Acinetobacter</taxon>
    </lineage>
</organism>